<reference evidence="4 5" key="1">
    <citation type="submission" date="2018-08" db="EMBL/GenBank/DDBJ databases">
        <title>Genomic investigation of the strawberry pathogen Phytophthora fragariae indicates pathogenicity is determined by transcriptional variation in three key races.</title>
        <authorList>
            <person name="Adams T.M."/>
            <person name="Armitage A.D."/>
            <person name="Sobczyk M.K."/>
            <person name="Bates H.J."/>
            <person name="Dunwell J.M."/>
            <person name="Nellist C.F."/>
            <person name="Harrison R.J."/>
        </authorList>
    </citation>
    <scope>NUCLEOTIDE SEQUENCE [LARGE SCALE GENOMIC DNA]</scope>
    <source>
        <strain evidence="4 5">NOV-9</strain>
    </source>
</reference>
<gene>
    <name evidence="4" type="ORF">PF009_g3227</name>
</gene>
<dbReference type="InterPro" id="IPR027806">
    <property type="entry name" value="HARBI1_dom"/>
</dbReference>
<comment type="cofactor">
    <cofactor evidence="1">
        <name>a divalent metal cation</name>
        <dbReference type="ChEBI" id="CHEBI:60240"/>
    </cofactor>
</comment>
<keyword evidence="2" id="KW-0479">Metal-binding</keyword>
<dbReference type="PANTHER" id="PTHR34615:SF1">
    <property type="entry name" value="PX DOMAIN-CONTAINING PROTEIN"/>
    <property type="match status" value="1"/>
</dbReference>
<name>A0A6A3FMF1_9STRA</name>
<evidence type="ECO:0000256" key="2">
    <source>
        <dbReference type="ARBA" id="ARBA00022723"/>
    </source>
</evidence>
<dbReference type="EMBL" id="QXGF01000089">
    <property type="protein sequence ID" value="KAE8947165.1"/>
    <property type="molecule type" value="Genomic_DNA"/>
</dbReference>
<accession>A0A6A3FMF1</accession>
<evidence type="ECO:0000313" key="4">
    <source>
        <dbReference type="EMBL" id="KAE8947165.1"/>
    </source>
</evidence>
<dbReference type="Proteomes" id="UP000429523">
    <property type="component" value="Unassembled WGS sequence"/>
</dbReference>
<evidence type="ECO:0000256" key="1">
    <source>
        <dbReference type="ARBA" id="ARBA00001968"/>
    </source>
</evidence>
<feature type="domain" description="DDE Tnp4" evidence="3">
    <location>
        <begin position="199"/>
        <end position="279"/>
    </location>
</feature>
<sequence length="351" mass="40088">MEYHISGKIQRVLCGYFRKKVLVKTVILNLTHSEARDLLAVLVQYEEEDVWVELVVAGAVHAPERPLIPAIPFNLLACLDANAERDFRFPVRGILRLVMLLRLTAVVVTERGDRCLVEETMCILMYRLSYPRRLHDMESEFGQASCALSSIFLRMVDIVDSKVEANLYFHKRLISERIDLYCTAISARAPVTGVLAFPDGTKISICRPSARARRRAENLQAQVYSGRKRIHCIIYQGLTAPDGLCIHFWGPYEGRRHDSIVFAASKLLAYFEENNHIFAGKAIFEWNFKLMKSTWAFISYSKGLKIRLSPVGKYVRVAMFLTNWQTCFRGGNQISTFFGLSSPSLEDYLDD</sequence>
<dbReference type="PANTHER" id="PTHR34615">
    <property type="entry name" value="PX DOMAIN-CONTAINING PROTEIN"/>
    <property type="match status" value="1"/>
</dbReference>
<evidence type="ECO:0000259" key="3">
    <source>
        <dbReference type="Pfam" id="PF13359"/>
    </source>
</evidence>
<dbReference type="GO" id="GO:0046872">
    <property type="term" value="F:metal ion binding"/>
    <property type="evidence" value="ECO:0007669"/>
    <property type="project" value="UniProtKB-KW"/>
</dbReference>
<dbReference type="Pfam" id="PF13359">
    <property type="entry name" value="DDE_Tnp_4"/>
    <property type="match status" value="1"/>
</dbReference>
<dbReference type="AlphaFoldDB" id="A0A6A3FMF1"/>
<protein>
    <recommendedName>
        <fullName evidence="3">DDE Tnp4 domain-containing protein</fullName>
    </recommendedName>
</protein>
<proteinExistence type="predicted"/>
<evidence type="ECO:0000313" key="5">
    <source>
        <dbReference type="Proteomes" id="UP000429523"/>
    </source>
</evidence>
<organism evidence="4 5">
    <name type="scientific">Phytophthora fragariae</name>
    <dbReference type="NCBI Taxonomy" id="53985"/>
    <lineage>
        <taxon>Eukaryota</taxon>
        <taxon>Sar</taxon>
        <taxon>Stramenopiles</taxon>
        <taxon>Oomycota</taxon>
        <taxon>Peronosporomycetes</taxon>
        <taxon>Peronosporales</taxon>
        <taxon>Peronosporaceae</taxon>
        <taxon>Phytophthora</taxon>
    </lineage>
</organism>
<comment type="caution">
    <text evidence="4">The sequence shown here is derived from an EMBL/GenBank/DDBJ whole genome shotgun (WGS) entry which is preliminary data.</text>
</comment>